<evidence type="ECO:0000313" key="2">
    <source>
        <dbReference type="EMBL" id="KAK9997215.1"/>
    </source>
</evidence>
<evidence type="ECO:0000256" key="1">
    <source>
        <dbReference type="SAM" id="MobiDB-lite"/>
    </source>
</evidence>
<dbReference type="EMBL" id="JAZDWU010000007">
    <property type="protein sequence ID" value="KAK9997215.1"/>
    <property type="molecule type" value="Genomic_DNA"/>
</dbReference>
<accession>A0AAW2CL23</accession>
<protein>
    <submittedName>
        <fullName evidence="2">Uncharacterized protein</fullName>
    </submittedName>
</protein>
<comment type="caution">
    <text evidence="2">The sequence shown here is derived from an EMBL/GenBank/DDBJ whole genome shotgun (WGS) entry which is preliminary data.</text>
</comment>
<feature type="compositionally biased region" description="Polar residues" evidence="1">
    <location>
        <begin position="1"/>
        <end position="16"/>
    </location>
</feature>
<name>A0AAW2CL23_9ROSI</name>
<keyword evidence="3" id="KW-1185">Reference proteome</keyword>
<feature type="region of interest" description="Disordered" evidence="1">
    <location>
        <begin position="1"/>
        <end position="32"/>
    </location>
</feature>
<dbReference type="Proteomes" id="UP001459277">
    <property type="component" value="Unassembled WGS sequence"/>
</dbReference>
<evidence type="ECO:0000313" key="3">
    <source>
        <dbReference type="Proteomes" id="UP001459277"/>
    </source>
</evidence>
<reference evidence="2 3" key="1">
    <citation type="submission" date="2024-01" db="EMBL/GenBank/DDBJ databases">
        <title>A telomere-to-telomere, gap-free genome of sweet tea (Lithocarpus litseifolius).</title>
        <authorList>
            <person name="Zhou J."/>
        </authorList>
    </citation>
    <scope>NUCLEOTIDE SEQUENCE [LARGE SCALE GENOMIC DNA]</scope>
    <source>
        <strain evidence="2">Zhou-2022a</strain>
        <tissue evidence="2">Leaf</tissue>
    </source>
</reference>
<sequence length="173" mass="18976">MTYQTQNYNRGSNSGVPNEVVTPSRAPQHEGRASITYNPRIDRGSNLQCNAFMVTWSTGGTFHSVANFNNSPGENNPGDHNDVEVPIESQFGSGFNPSMPTANVPTGQYDWRPPHQATCGNTFDTPPQMDHHAQAQVQQGHTTAMFTDPALDGRGLEHTDDIQMMSQLHNPPL</sequence>
<gene>
    <name evidence="2" type="ORF">SO802_021901</name>
</gene>
<organism evidence="2 3">
    <name type="scientific">Lithocarpus litseifolius</name>
    <dbReference type="NCBI Taxonomy" id="425828"/>
    <lineage>
        <taxon>Eukaryota</taxon>
        <taxon>Viridiplantae</taxon>
        <taxon>Streptophyta</taxon>
        <taxon>Embryophyta</taxon>
        <taxon>Tracheophyta</taxon>
        <taxon>Spermatophyta</taxon>
        <taxon>Magnoliopsida</taxon>
        <taxon>eudicotyledons</taxon>
        <taxon>Gunneridae</taxon>
        <taxon>Pentapetalae</taxon>
        <taxon>rosids</taxon>
        <taxon>fabids</taxon>
        <taxon>Fagales</taxon>
        <taxon>Fagaceae</taxon>
        <taxon>Lithocarpus</taxon>
    </lineage>
</organism>
<dbReference type="AlphaFoldDB" id="A0AAW2CL23"/>
<proteinExistence type="predicted"/>